<proteinExistence type="predicted"/>
<reference evidence="1" key="1">
    <citation type="journal article" date="2014" name="Front. Microbiol.">
        <title>High frequency of phylogenetically diverse reductive dehalogenase-homologous genes in deep subseafloor sedimentary metagenomes.</title>
        <authorList>
            <person name="Kawai M."/>
            <person name="Futagami T."/>
            <person name="Toyoda A."/>
            <person name="Takaki Y."/>
            <person name="Nishi S."/>
            <person name="Hori S."/>
            <person name="Arai W."/>
            <person name="Tsubouchi T."/>
            <person name="Morono Y."/>
            <person name="Uchiyama I."/>
            <person name="Ito T."/>
            <person name="Fujiyama A."/>
            <person name="Inagaki F."/>
            <person name="Takami H."/>
        </authorList>
    </citation>
    <scope>NUCLEOTIDE SEQUENCE</scope>
    <source>
        <strain evidence="1">Expedition CK06-06</strain>
    </source>
</reference>
<dbReference type="EMBL" id="BARV01041363">
    <property type="protein sequence ID" value="GAI50066.1"/>
    <property type="molecule type" value="Genomic_DNA"/>
</dbReference>
<protein>
    <submittedName>
        <fullName evidence="1">Uncharacterized protein</fullName>
    </submittedName>
</protein>
<feature type="non-terminal residue" evidence="1">
    <location>
        <position position="1"/>
    </location>
</feature>
<comment type="caution">
    <text evidence="1">The sequence shown here is derived from an EMBL/GenBank/DDBJ whole genome shotgun (WGS) entry which is preliminary data.</text>
</comment>
<organism evidence="1">
    <name type="scientific">marine sediment metagenome</name>
    <dbReference type="NCBI Taxonomy" id="412755"/>
    <lineage>
        <taxon>unclassified sequences</taxon>
        <taxon>metagenomes</taxon>
        <taxon>ecological metagenomes</taxon>
    </lineage>
</organism>
<name>X1Q5Q1_9ZZZZ</name>
<accession>X1Q5Q1</accession>
<dbReference type="AlphaFoldDB" id="X1Q5Q1"/>
<evidence type="ECO:0000313" key="1">
    <source>
        <dbReference type="EMBL" id="GAI50066.1"/>
    </source>
</evidence>
<feature type="non-terminal residue" evidence="1">
    <location>
        <position position="150"/>
    </location>
</feature>
<gene>
    <name evidence="1" type="ORF">S06H3_62650</name>
</gene>
<sequence length="150" mass="17033">AFWGVVDYEVRQSRLDMPTFREGQVVSGFEAQLMRNVENDKDGCLRIEKDKLLSDIFKVKDPCPGTRKLVFIQYSNRRKKGKIRVEEGGDGKLMPNTPTICIFPHKMKQGTKKAQRYCEQSSFVAPAIKLTSAVFGHETDSSQSYNVLPV</sequence>